<comment type="similarity">
    <text evidence="4">Belongs to the Cob(I)alamin adenosyltransferase family.</text>
</comment>
<dbReference type="Gene3D" id="1.20.1200.10">
    <property type="entry name" value="Cobalamin adenosyltransferase-like"/>
    <property type="match status" value="1"/>
</dbReference>
<keyword evidence="7" id="KW-1185">Reference proteome</keyword>
<dbReference type="HOGENOM" id="CLU_083486_0_1_5"/>
<dbReference type="AlphaFoldDB" id="A7IQC5"/>
<dbReference type="eggNOG" id="COG2096">
    <property type="taxonomic scope" value="Bacteria"/>
</dbReference>
<dbReference type="OrthoDB" id="9778896at2"/>
<comment type="pathway">
    <text evidence="4">Cofactor biosynthesis; adenosylcobalamin biosynthesis; adenosylcobalamin from cob(II)yrinate a,c-diamide: step 2/7.</text>
</comment>
<feature type="domain" description="Cobalamin adenosyltransferase-like" evidence="5">
    <location>
        <begin position="11"/>
        <end position="166"/>
    </location>
</feature>
<keyword evidence="2 4" id="KW-0547">Nucleotide-binding</keyword>
<evidence type="ECO:0000256" key="3">
    <source>
        <dbReference type="ARBA" id="ARBA00022840"/>
    </source>
</evidence>
<reference evidence="6 7" key="1">
    <citation type="submission" date="2007-07" db="EMBL/GenBank/DDBJ databases">
        <title>Complete sequence of plasmid pXAUT01 of Xanthobacter autotrophicus Py2.</title>
        <authorList>
            <consortium name="US DOE Joint Genome Institute"/>
            <person name="Copeland A."/>
            <person name="Lucas S."/>
            <person name="Lapidus A."/>
            <person name="Barry K."/>
            <person name="Glavina del Rio T."/>
            <person name="Hammon N."/>
            <person name="Israni S."/>
            <person name="Dalin E."/>
            <person name="Tice H."/>
            <person name="Pitluck S."/>
            <person name="Sims D."/>
            <person name="Brettin T."/>
            <person name="Bruce D."/>
            <person name="Detter J.C."/>
            <person name="Han C."/>
            <person name="Tapia R."/>
            <person name="Brainard J."/>
            <person name="Schmutz J."/>
            <person name="Larimer F."/>
            <person name="Land M."/>
            <person name="Hauser L."/>
            <person name="Kyrpides N."/>
            <person name="Kim E."/>
            <person name="Ensigns S.A."/>
            <person name="Richardson P."/>
        </authorList>
    </citation>
    <scope>NUCLEOTIDE SEQUENCE [LARGE SCALE GENOMIC DNA]</scope>
    <source>
        <strain evidence="7">ATCC BAA-1158 / Py2</strain>
        <plasmid evidence="7">Plasmid pXAUT01</plasmid>
    </source>
</reference>
<dbReference type="GO" id="GO:0009236">
    <property type="term" value="P:cobalamin biosynthetic process"/>
    <property type="evidence" value="ECO:0007669"/>
    <property type="project" value="UniProtKB-UniRule"/>
</dbReference>
<dbReference type="InterPro" id="IPR016030">
    <property type="entry name" value="CblAdoTrfase-like"/>
</dbReference>
<gene>
    <name evidence="6" type="ordered locus">Xaut_5023</name>
</gene>
<proteinExistence type="inferred from homology"/>
<evidence type="ECO:0000256" key="4">
    <source>
        <dbReference type="RuleBase" id="RU366026"/>
    </source>
</evidence>
<keyword evidence="6" id="KW-0614">Plasmid</keyword>
<evidence type="ECO:0000313" key="7">
    <source>
        <dbReference type="Proteomes" id="UP000002417"/>
    </source>
</evidence>
<dbReference type="EMBL" id="CP000782">
    <property type="protein sequence ID" value="ABS70221.1"/>
    <property type="molecule type" value="Genomic_DNA"/>
</dbReference>
<evidence type="ECO:0000313" key="6">
    <source>
        <dbReference type="EMBL" id="ABS70221.1"/>
    </source>
</evidence>
<dbReference type="GO" id="GO:0008817">
    <property type="term" value="F:corrinoid adenosyltransferase activity"/>
    <property type="evidence" value="ECO:0007669"/>
    <property type="project" value="UniProtKB-UniRule"/>
</dbReference>
<dbReference type="PANTHER" id="PTHR12213:SF0">
    <property type="entry name" value="CORRINOID ADENOSYLTRANSFERASE MMAB"/>
    <property type="match status" value="1"/>
</dbReference>
<comment type="catalytic activity">
    <reaction evidence="4">
        <text>2 cob(II)yrinate a,c diamide + reduced [electron-transfer flavoprotein] + 2 ATP = 2 adenosylcob(III)yrinate a,c-diamide + 2 triphosphate + oxidized [electron-transfer flavoprotein] + 3 H(+)</text>
        <dbReference type="Rhea" id="RHEA:11528"/>
        <dbReference type="Rhea" id="RHEA-COMP:10685"/>
        <dbReference type="Rhea" id="RHEA-COMP:10686"/>
        <dbReference type="ChEBI" id="CHEBI:15378"/>
        <dbReference type="ChEBI" id="CHEBI:18036"/>
        <dbReference type="ChEBI" id="CHEBI:30616"/>
        <dbReference type="ChEBI" id="CHEBI:57692"/>
        <dbReference type="ChEBI" id="CHEBI:58307"/>
        <dbReference type="ChEBI" id="CHEBI:58503"/>
        <dbReference type="ChEBI" id="CHEBI:58537"/>
        <dbReference type="EC" id="2.5.1.17"/>
    </reaction>
</comment>
<dbReference type="Pfam" id="PF01923">
    <property type="entry name" value="Cob_adeno_trans"/>
    <property type="match status" value="1"/>
</dbReference>
<dbReference type="NCBIfam" id="TIGR00636">
    <property type="entry name" value="PduO_Nterm"/>
    <property type="match status" value="1"/>
</dbReference>
<dbReference type="PhylomeDB" id="A7IQC5"/>
<protein>
    <recommendedName>
        <fullName evidence="4">Corrinoid adenosyltransferase</fullName>
        <ecNumber evidence="4">2.5.1.17</ecNumber>
    </recommendedName>
    <alternativeName>
        <fullName evidence="4">Cob(II)alamin adenosyltransferase</fullName>
    </alternativeName>
    <alternativeName>
        <fullName evidence="4">Cob(II)yrinic acid a,c-diamide adenosyltransferase</fullName>
    </alternativeName>
    <alternativeName>
        <fullName evidence="4">Cobinamide/cobalamin adenosyltransferase</fullName>
    </alternativeName>
</protein>
<sequence length="191" mass="20219">MSTLTAPSATAGDAGMTRLAIGTRVEKDSPTIELFGTLEELAAWIAVLADDPLSPEDRRILATVENDLHELLQQVAAPGTPLLSPPYVQRLDVLMDGMERRLPPAPSGAFPGGSPRAAFAAVARSVCRRAERRLVAQCDIDRGLPAASGIAYLNRLGDLLQQMARLANFGAGGASRSFDRGLSLADTKRLG</sequence>
<keyword evidence="1 4" id="KW-0808">Transferase</keyword>
<keyword evidence="3 4" id="KW-0067">ATP-binding</keyword>
<dbReference type="UniPathway" id="UPA00148">
    <property type="reaction ID" value="UER00233"/>
</dbReference>
<geneLocation type="plasmid" evidence="6 7">
    <name>pXAUT01</name>
</geneLocation>
<dbReference type="SUPFAM" id="SSF89028">
    <property type="entry name" value="Cobalamin adenosyltransferase-like"/>
    <property type="match status" value="1"/>
</dbReference>
<dbReference type="InterPro" id="IPR029499">
    <property type="entry name" value="PduO-typ"/>
</dbReference>
<evidence type="ECO:0000256" key="1">
    <source>
        <dbReference type="ARBA" id="ARBA00022679"/>
    </source>
</evidence>
<comment type="catalytic activity">
    <reaction evidence="4">
        <text>2 cob(II)alamin + reduced [electron-transfer flavoprotein] + 2 ATP = 2 adenosylcob(III)alamin + 2 triphosphate + oxidized [electron-transfer flavoprotein] + 3 H(+)</text>
        <dbReference type="Rhea" id="RHEA:28671"/>
        <dbReference type="Rhea" id="RHEA-COMP:10685"/>
        <dbReference type="Rhea" id="RHEA-COMP:10686"/>
        <dbReference type="ChEBI" id="CHEBI:15378"/>
        <dbReference type="ChEBI" id="CHEBI:16304"/>
        <dbReference type="ChEBI" id="CHEBI:18036"/>
        <dbReference type="ChEBI" id="CHEBI:18408"/>
        <dbReference type="ChEBI" id="CHEBI:30616"/>
        <dbReference type="ChEBI" id="CHEBI:57692"/>
        <dbReference type="ChEBI" id="CHEBI:58307"/>
        <dbReference type="EC" id="2.5.1.17"/>
    </reaction>
</comment>
<dbReference type="Proteomes" id="UP000002417">
    <property type="component" value="Plasmid pXAUT01"/>
</dbReference>
<accession>A7IQC5</accession>
<name>A7IQC5_XANP2</name>
<organism evidence="6 7">
    <name type="scientific">Xanthobacter autotrophicus (strain ATCC BAA-1158 / Py2)</name>
    <dbReference type="NCBI Taxonomy" id="78245"/>
    <lineage>
        <taxon>Bacteria</taxon>
        <taxon>Pseudomonadati</taxon>
        <taxon>Pseudomonadota</taxon>
        <taxon>Alphaproteobacteria</taxon>
        <taxon>Hyphomicrobiales</taxon>
        <taxon>Xanthobacteraceae</taxon>
        <taxon>Xanthobacter</taxon>
    </lineage>
</organism>
<dbReference type="InterPro" id="IPR036451">
    <property type="entry name" value="CblAdoTrfase-like_sf"/>
</dbReference>
<dbReference type="EC" id="2.5.1.17" evidence="4"/>
<keyword evidence="4" id="KW-0169">Cobalamin biosynthesis</keyword>
<dbReference type="KEGG" id="xau:Xaut_5023"/>
<evidence type="ECO:0000256" key="2">
    <source>
        <dbReference type="ARBA" id="ARBA00022741"/>
    </source>
</evidence>
<dbReference type="GO" id="GO:0005524">
    <property type="term" value="F:ATP binding"/>
    <property type="evidence" value="ECO:0007669"/>
    <property type="project" value="UniProtKB-UniRule"/>
</dbReference>
<dbReference type="PANTHER" id="PTHR12213">
    <property type="entry name" value="CORRINOID ADENOSYLTRANSFERASE"/>
    <property type="match status" value="1"/>
</dbReference>
<evidence type="ECO:0000259" key="5">
    <source>
        <dbReference type="Pfam" id="PF01923"/>
    </source>
</evidence>